<evidence type="ECO:0000313" key="7">
    <source>
        <dbReference type="EMBL" id="CAF0844633.1"/>
    </source>
</evidence>
<evidence type="ECO:0000259" key="6">
    <source>
        <dbReference type="PROSITE" id="PS50262"/>
    </source>
</evidence>
<organism evidence="7 8">
    <name type="scientific">Brachionus calyciflorus</name>
    <dbReference type="NCBI Taxonomy" id="104777"/>
    <lineage>
        <taxon>Eukaryota</taxon>
        <taxon>Metazoa</taxon>
        <taxon>Spiralia</taxon>
        <taxon>Gnathifera</taxon>
        <taxon>Rotifera</taxon>
        <taxon>Eurotatoria</taxon>
        <taxon>Monogononta</taxon>
        <taxon>Pseudotrocha</taxon>
        <taxon>Ploima</taxon>
        <taxon>Brachionidae</taxon>
        <taxon>Brachionus</taxon>
    </lineage>
</organism>
<dbReference type="PROSITE" id="PS00237">
    <property type="entry name" value="G_PROTEIN_RECEP_F1_1"/>
    <property type="match status" value="1"/>
</dbReference>
<feature type="transmembrane region" description="Helical" evidence="5">
    <location>
        <begin position="41"/>
        <end position="61"/>
    </location>
</feature>
<keyword evidence="3 5" id="KW-1133">Transmembrane helix</keyword>
<name>A0A813VKQ3_9BILA</name>
<evidence type="ECO:0000313" key="8">
    <source>
        <dbReference type="Proteomes" id="UP000663879"/>
    </source>
</evidence>
<keyword evidence="4 5" id="KW-0472">Membrane</keyword>
<dbReference type="InterPro" id="IPR017452">
    <property type="entry name" value="GPCR_Rhodpsn_7TM"/>
</dbReference>
<evidence type="ECO:0000256" key="3">
    <source>
        <dbReference type="ARBA" id="ARBA00022989"/>
    </source>
</evidence>
<feature type="domain" description="G-protein coupled receptors family 1 profile" evidence="6">
    <location>
        <begin position="53"/>
        <end position="412"/>
    </location>
</feature>
<dbReference type="PANTHER" id="PTHR46641:SF2">
    <property type="entry name" value="FMRFAMIDE RECEPTOR"/>
    <property type="match status" value="1"/>
</dbReference>
<evidence type="ECO:0000256" key="5">
    <source>
        <dbReference type="SAM" id="Phobius"/>
    </source>
</evidence>
<dbReference type="InterPro" id="IPR019430">
    <property type="entry name" value="7TM_GPCR_serpentine_rcpt_Srx"/>
</dbReference>
<feature type="transmembrane region" description="Helical" evidence="5">
    <location>
        <begin position="130"/>
        <end position="150"/>
    </location>
</feature>
<sequence>MINTKIGDNSTHSHYDFLNFTLVYLEDACIRAHWSWWITKIGSLFIGSIGSITNLICFYLLSSLNTFRRSSYIFYFKFLCITDSICLVVEFIKSLNEILIYFNLTQIFNHNYFNCKLLDSITSSFHLTSAWLICTFSIERCLAVNCPLLIRQIFNITRTKFICLFILIFSLTFQSIRLFFDNKHSSCKSASFEDNHNSNLLIKFHFYIHQLIFLVFLPSIIVLTCNSIVFCKIIQRRHMLKSGNFYSFKINRSRNSSQSRTRHDSIMSNFKKIKSNDNSIISLMNGNDEEFISISTTYDEYCHQSSSFYSNRNLNTLAKIKNTQQYKTVVKKKREIKLVLLMLFSISFLILVLPEALLKVYLFHFFDVTSLLEDFYNIDLFCKNYRSIRLNILFDLFFILKLLNYSANFLVYLTLNTYSKVRFKSLKRLNKLN</sequence>
<gene>
    <name evidence="7" type="ORF">OXX778_LOCUS8635</name>
</gene>
<feature type="transmembrane region" description="Helical" evidence="5">
    <location>
        <begin position="396"/>
        <end position="418"/>
    </location>
</feature>
<dbReference type="GO" id="GO:0004930">
    <property type="term" value="F:G protein-coupled receptor activity"/>
    <property type="evidence" value="ECO:0007669"/>
    <property type="project" value="InterPro"/>
</dbReference>
<feature type="transmembrane region" description="Helical" evidence="5">
    <location>
        <begin position="162"/>
        <end position="180"/>
    </location>
</feature>
<comment type="subcellular location">
    <subcellularLocation>
        <location evidence="1">Membrane</location>
    </subcellularLocation>
</comment>
<keyword evidence="8" id="KW-1185">Reference proteome</keyword>
<dbReference type="Gene3D" id="1.20.1070.10">
    <property type="entry name" value="Rhodopsin 7-helix transmembrane proteins"/>
    <property type="match status" value="1"/>
</dbReference>
<reference evidence="7" key="1">
    <citation type="submission" date="2021-02" db="EMBL/GenBank/DDBJ databases">
        <authorList>
            <person name="Nowell W R."/>
        </authorList>
    </citation>
    <scope>NUCLEOTIDE SEQUENCE</scope>
    <source>
        <strain evidence="7">Ploen Becks lab</strain>
    </source>
</reference>
<evidence type="ECO:0000256" key="2">
    <source>
        <dbReference type="ARBA" id="ARBA00022692"/>
    </source>
</evidence>
<feature type="transmembrane region" description="Helical" evidence="5">
    <location>
        <begin position="338"/>
        <end position="362"/>
    </location>
</feature>
<dbReference type="PANTHER" id="PTHR46641">
    <property type="entry name" value="FMRFAMIDE RECEPTOR-RELATED"/>
    <property type="match status" value="1"/>
</dbReference>
<feature type="transmembrane region" description="Helical" evidence="5">
    <location>
        <begin position="73"/>
        <end position="92"/>
    </location>
</feature>
<dbReference type="Proteomes" id="UP000663879">
    <property type="component" value="Unassembled WGS sequence"/>
</dbReference>
<dbReference type="Pfam" id="PF10328">
    <property type="entry name" value="7TM_GPCR_Srx"/>
    <property type="match status" value="1"/>
</dbReference>
<dbReference type="SUPFAM" id="SSF81321">
    <property type="entry name" value="Family A G protein-coupled receptor-like"/>
    <property type="match status" value="1"/>
</dbReference>
<keyword evidence="2 5" id="KW-0812">Transmembrane</keyword>
<dbReference type="AlphaFoldDB" id="A0A813VKQ3"/>
<dbReference type="GO" id="GO:0016020">
    <property type="term" value="C:membrane"/>
    <property type="evidence" value="ECO:0007669"/>
    <property type="project" value="UniProtKB-SubCell"/>
</dbReference>
<dbReference type="OrthoDB" id="10011262at2759"/>
<evidence type="ECO:0000256" key="1">
    <source>
        <dbReference type="ARBA" id="ARBA00004370"/>
    </source>
</evidence>
<comment type="caution">
    <text evidence="7">The sequence shown here is derived from an EMBL/GenBank/DDBJ whole genome shotgun (WGS) entry which is preliminary data.</text>
</comment>
<dbReference type="InterPro" id="IPR052954">
    <property type="entry name" value="GPCR-Ligand_Int"/>
</dbReference>
<accession>A0A813VKQ3</accession>
<dbReference type="PROSITE" id="PS50262">
    <property type="entry name" value="G_PROTEIN_RECEP_F1_2"/>
    <property type="match status" value="1"/>
</dbReference>
<proteinExistence type="predicted"/>
<dbReference type="InterPro" id="IPR000276">
    <property type="entry name" value="GPCR_Rhodpsn"/>
</dbReference>
<evidence type="ECO:0000256" key="4">
    <source>
        <dbReference type="ARBA" id="ARBA00023136"/>
    </source>
</evidence>
<feature type="transmembrane region" description="Helical" evidence="5">
    <location>
        <begin position="207"/>
        <end position="231"/>
    </location>
</feature>
<dbReference type="EMBL" id="CAJNOC010001207">
    <property type="protein sequence ID" value="CAF0844633.1"/>
    <property type="molecule type" value="Genomic_DNA"/>
</dbReference>
<protein>
    <recommendedName>
        <fullName evidence="6">G-protein coupled receptors family 1 profile domain-containing protein</fullName>
    </recommendedName>
</protein>